<dbReference type="Proteomes" id="UP001162030">
    <property type="component" value="Chromosome"/>
</dbReference>
<protein>
    <submittedName>
        <fullName evidence="1">Uncharacterized protein</fullName>
    </submittedName>
</protein>
<evidence type="ECO:0000313" key="1">
    <source>
        <dbReference type="EMBL" id="CAI8920428.1"/>
    </source>
</evidence>
<gene>
    <name evidence="1" type="ORF">MSZNOR_3829</name>
</gene>
<reference evidence="1 2" key="1">
    <citation type="submission" date="2023-03" db="EMBL/GenBank/DDBJ databases">
        <authorList>
            <person name="Pearce D."/>
        </authorList>
    </citation>
    <scope>NUCLEOTIDE SEQUENCE [LARGE SCALE GENOMIC DNA]</scope>
    <source>
        <strain evidence="1">Msz</strain>
    </source>
</reference>
<proteinExistence type="predicted"/>
<sequence>MRPWFEWLSFTRSITSQSSPVPLIDHMQDLDQFITINRRFNGDLLFGRRLAKAFSSGIYCGVASKFLRLRCAERASVFARTRNMRML</sequence>
<keyword evidence="2" id="KW-1185">Reference proteome</keyword>
<dbReference type="EMBL" id="OX458333">
    <property type="protein sequence ID" value="CAI8920428.1"/>
    <property type="molecule type" value="Genomic_DNA"/>
</dbReference>
<accession>A0ABM9I6H2</accession>
<name>A0ABM9I6H2_9GAMM</name>
<evidence type="ECO:0000313" key="2">
    <source>
        <dbReference type="Proteomes" id="UP001162030"/>
    </source>
</evidence>
<organism evidence="1 2">
    <name type="scientific">Methylocaldum szegediense</name>
    <dbReference type="NCBI Taxonomy" id="73780"/>
    <lineage>
        <taxon>Bacteria</taxon>
        <taxon>Pseudomonadati</taxon>
        <taxon>Pseudomonadota</taxon>
        <taxon>Gammaproteobacteria</taxon>
        <taxon>Methylococcales</taxon>
        <taxon>Methylococcaceae</taxon>
        <taxon>Methylocaldum</taxon>
    </lineage>
</organism>